<sequence length="154" mass="17802">MATIIYRNGDEAMLDDIRELWEALNQHHGHISENFKSHYENFSFESRKRNLLLKAKNGRLRIEVAVDQENMKNVGYCISRIEFSGDAEMESLYVAENYRGLGIGELLLSNAINWMDEMGAHTKTVSVAVGNEKAFGFYQRFGFYPRKTQLEQVK</sequence>
<dbReference type="Gene3D" id="3.40.630.30">
    <property type="match status" value="1"/>
</dbReference>
<keyword evidence="5" id="KW-1185">Reference proteome</keyword>
<dbReference type="GO" id="GO:0016747">
    <property type="term" value="F:acyltransferase activity, transferring groups other than amino-acyl groups"/>
    <property type="evidence" value="ECO:0007669"/>
    <property type="project" value="InterPro"/>
</dbReference>
<organism evidence="4 5">
    <name type="scientific">Acetobacterium bakii</name>
    <dbReference type="NCBI Taxonomy" id="52689"/>
    <lineage>
        <taxon>Bacteria</taxon>
        <taxon>Bacillati</taxon>
        <taxon>Bacillota</taxon>
        <taxon>Clostridia</taxon>
        <taxon>Eubacteriales</taxon>
        <taxon>Eubacteriaceae</taxon>
        <taxon>Acetobacterium</taxon>
    </lineage>
</organism>
<dbReference type="InterPro" id="IPR000182">
    <property type="entry name" value="GNAT_dom"/>
</dbReference>
<comment type="caution">
    <text evidence="4">The sequence shown here is derived from an EMBL/GenBank/DDBJ whole genome shotgun (WGS) entry which is preliminary data.</text>
</comment>
<evidence type="ECO:0000313" key="5">
    <source>
        <dbReference type="Proteomes" id="UP000036873"/>
    </source>
</evidence>
<dbReference type="CDD" id="cd04301">
    <property type="entry name" value="NAT_SF"/>
    <property type="match status" value="1"/>
</dbReference>
<dbReference type="InterPro" id="IPR050680">
    <property type="entry name" value="YpeA/RimI_acetyltransf"/>
</dbReference>
<accession>A0A0L6TYA9</accession>
<protein>
    <recommendedName>
        <fullName evidence="3">N-acetyltransferase domain-containing protein</fullName>
    </recommendedName>
</protein>
<dbReference type="Pfam" id="PF00583">
    <property type="entry name" value="Acetyltransf_1"/>
    <property type="match status" value="1"/>
</dbReference>
<dbReference type="InterPro" id="IPR016181">
    <property type="entry name" value="Acyl_CoA_acyltransferase"/>
</dbReference>
<evidence type="ECO:0000256" key="1">
    <source>
        <dbReference type="ARBA" id="ARBA00022679"/>
    </source>
</evidence>
<name>A0A0L6TYA9_9FIRM</name>
<evidence type="ECO:0000259" key="3">
    <source>
        <dbReference type="PROSITE" id="PS51186"/>
    </source>
</evidence>
<dbReference type="RefSeq" id="WP_050741585.1">
    <property type="nucleotide sequence ID" value="NZ_LGYO01000052.1"/>
</dbReference>
<dbReference type="Proteomes" id="UP000036873">
    <property type="component" value="Unassembled WGS sequence"/>
</dbReference>
<feature type="domain" description="N-acetyltransferase" evidence="3">
    <location>
        <begin position="4"/>
        <end position="154"/>
    </location>
</feature>
<dbReference type="PROSITE" id="PS51186">
    <property type="entry name" value="GNAT"/>
    <property type="match status" value="1"/>
</dbReference>
<dbReference type="SUPFAM" id="SSF55729">
    <property type="entry name" value="Acyl-CoA N-acyltransferases (Nat)"/>
    <property type="match status" value="1"/>
</dbReference>
<keyword evidence="2" id="KW-0012">Acyltransferase</keyword>
<proteinExistence type="predicted"/>
<gene>
    <name evidence="4" type="ORF">AKG39_16970</name>
</gene>
<dbReference type="AlphaFoldDB" id="A0A0L6TYA9"/>
<dbReference type="PANTHER" id="PTHR43420:SF12">
    <property type="entry name" value="N-ACETYLTRANSFERASE DOMAIN-CONTAINING PROTEIN"/>
    <property type="match status" value="1"/>
</dbReference>
<dbReference type="EMBL" id="LGYO01000052">
    <property type="protein sequence ID" value="KNZ40550.1"/>
    <property type="molecule type" value="Genomic_DNA"/>
</dbReference>
<dbReference type="STRING" id="52689.AKG39_16970"/>
<keyword evidence="1" id="KW-0808">Transferase</keyword>
<evidence type="ECO:0000256" key="2">
    <source>
        <dbReference type="ARBA" id="ARBA00023315"/>
    </source>
</evidence>
<reference evidence="5" key="1">
    <citation type="submission" date="2015-07" db="EMBL/GenBank/DDBJ databases">
        <title>Draft genome sequence of Acetobacterium bakii DSM 8293, a potential psychrophilic chemical producer through syngas fermentation.</title>
        <authorList>
            <person name="Song Y."/>
            <person name="Hwang S."/>
            <person name="Cho B.-K."/>
        </authorList>
    </citation>
    <scope>NUCLEOTIDE SEQUENCE [LARGE SCALE GENOMIC DNA]</scope>
    <source>
        <strain evidence="5">DSM 8239</strain>
    </source>
</reference>
<dbReference type="PANTHER" id="PTHR43420">
    <property type="entry name" value="ACETYLTRANSFERASE"/>
    <property type="match status" value="1"/>
</dbReference>
<evidence type="ECO:0000313" key="4">
    <source>
        <dbReference type="EMBL" id="KNZ40550.1"/>
    </source>
</evidence>